<dbReference type="OrthoDB" id="10568414at2759"/>
<evidence type="ECO:0000313" key="2">
    <source>
        <dbReference type="EMBL" id="KRF77824.1"/>
    </source>
</evidence>
<gene>
    <name evidence="2" type="primary">Dvir\GJ18163</name>
    <name evidence="2" type="ORF">Dvir_GJ18163</name>
</gene>
<evidence type="ECO:0000256" key="1">
    <source>
        <dbReference type="SAM" id="MobiDB-lite"/>
    </source>
</evidence>
<protein>
    <submittedName>
        <fullName evidence="2">Uncharacterized protein, isoform C</fullName>
    </submittedName>
</protein>
<name>A0A0Q9WCF1_DROVI</name>
<evidence type="ECO:0000313" key="3">
    <source>
        <dbReference type="Proteomes" id="UP000008792"/>
    </source>
</evidence>
<sequence>MKSSVFNTLTYQHMVNSNNKLKFYTVQNELTTPSNILELMVASPTNADLRGKTSVKPSKQLFVTPEGGGGGGCGDMSPRQVSDWSLNLEEYMPRPYNRGKRPNVAMPVVLRNKTPFTRLSPEIVPQKRGMETSYLRFLYRTYTLPHNKNTDVLEKLPSGDSPINNSEPDDDDGYQQQASRNTAPFYYELMRGITRLDLQTCINGFITSLQRLAAIILNMISSVPISRINEYILRTYTFMRRGVESVRELFSYEAESRRLHQIAYYILVITNRCQRCHCHLRHNPTIADALPPKSVSPYRTRESFLVDPERRMLLLGVD</sequence>
<keyword evidence="3" id="KW-1185">Reference proteome</keyword>
<dbReference type="EMBL" id="CH940654">
    <property type="protein sequence ID" value="KRF77824.1"/>
    <property type="molecule type" value="Genomic_DNA"/>
</dbReference>
<reference evidence="2 3" key="1">
    <citation type="journal article" date="2007" name="Nature">
        <title>Evolution of genes and genomes on the Drosophila phylogeny.</title>
        <authorList>
            <consortium name="Drosophila 12 Genomes Consortium"/>
            <person name="Clark A.G."/>
            <person name="Eisen M.B."/>
            <person name="Smith D.R."/>
            <person name="Bergman C.M."/>
            <person name="Oliver B."/>
            <person name="Markow T.A."/>
            <person name="Kaufman T.C."/>
            <person name="Kellis M."/>
            <person name="Gelbart W."/>
            <person name="Iyer V.N."/>
            <person name="Pollard D.A."/>
            <person name="Sackton T.B."/>
            <person name="Larracuente A.M."/>
            <person name="Singh N.D."/>
            <person name="Abad J.P."/>
            <person name="Abt D.N."/>
            <person name="Adryan B."/>
            <person name="Aguade M."/>
            <person name="Akashi H."/>
            <person name="Anderson W.W."/>
            <person name="Aquadro C.F."/>
            <person name="Ardell D.H."/>
            <person name="Arguello R."/>
            <person name="Artieri C.G."/>
            <person name="Barbash D.A."/>
            <person name="Barker D."/>
            <person name="Barsanti P."/>
            <person name="Batterham P."/>
            <person name="Batzoglou S."/>
            <person name="Begun D."/>
            <person name="Bhutkar A."/>
            <person name="Blanco E."/>
            <person name="Bosak S.A."/>
            <person name="Bradley R.K."/>
            <person name="Brand A.D."/>
            <person name="Brent M.R."/>
            <person name="Brooks A.N."/>
            <person name="Brown R.H."/>
            <person name="Butlin R.K."/>
            <person name="Caggese C."/>
            <person name="Calvi B.R."/>
            <person name="Bernardo de Carvalho A."/>
            <person name="Caspi A."/>
            <person name="Castrezana S."/>
            <person name="Celniker S.E."/>
            <person name="Chang J.L."/>
            <person name="Chapple C."/>
            <person name="Chatterji S."/>
            <person name="Chinwalla A."/>
            <person name="Civetta A."/>
            <person name="Clifton S.W."/>
            <person name="Comeron J.M."/>
            <person name="Costello J.C."/>
            <person name="Coyne J.A."/>
            <person name="Daub J."/>
            <person name="David R.G."/>
            <person name="Delcher A.L."/>
            <person name="Delehaunty K."/>
            <person name="Do C.B."/>
            <person name="Ebling H."/>
            <person name="Edwards K."/>
            <person name="Eickbush T."/>
            <person name="Evans J.D."/>
            <person name="Filipski A."/>
            <person name="Findeiss S."/>
            <person name="Freyhult E."/>
            <person name="Fulton L."/>
            <person name="Fulton R."/>
            <person name="Garcia A.C."/>
            <person name="Gardiner A."/>
            <person name="Garfield D.A."/>
            <person name="Garvin B.E."/>
            <person name="Gibson G."/>
            <person name="Gilbert D."/>
            <person name="Gnerre S."/>
            <person name="Godfrey J."/>
            <person name="Good R."/>
            <person name="Gotea V."/>
            <person name="Gravely B."/>
            <person name="Greenberg A.J."/>
            <person name="Griffiths-Jones S."/>
            <person name="Gross S."/>
            <person name="Guigo R."/>
            <person name="Gustafson E.A."/>
            <person name="Haerty W."/>
            <person name="Hahn M.W."/>
            <person name="Halligan D.L."/>
            <person name="Halpern A.L."/>
            <person name="Halter G.M."/>
            <person name="Han M.V."/>
            <person name="Heger A."/>
            <person name="Hillier L."/>
            <person name="Hinrichs A.S."/>
            <person name="Holmes I."/>
            <person name="Hoskins R.A."/>
            <person name="Hubisz M.J."/>
            <person name="Hultmark D."/>
            <person name="Huntley M.A."/>
            <person name="Jaffe D.B."/>
            <person name="Jagadeeshan S."/>
            <person name="Jeck W.R."/>
            <person name="Johnson J."/>
            <person name="Jones C.D."/>
            <person name="Jordan W.C."/>
            <person name="Karpen G.H."/>
            <person name="Kataoka E."/>
            <person name="Keightley P.D."/>
            <person name="Kheradpour P."/>
            <person name="Kirkness E.F."/>
            <person name="Koerich L.B."/>
            <person name="Kristiansen K."/>
            <person name="Kudrna D."/>
            <person name="Kulathinal R.J."/>
            <person name="Kumar S."/>
            <person name="Kwok R."/>
            <person name="Lander E."/>
            <person name="Langley C.H."/>
            <person name="Lapoint R."/>
            <person name="Lazzaro B.P."/>
            <person name="Lee S.J."/>
            <person name="Levesque L."/>
            <person name="Li R."/>
            <person name="Lin C.F."/>
            <person name="Lin M.F."/>
            <person name="Lindblad-Toh K."/>
            <person name="Llopart A."/>
            <person name="Long M."/>
            <person name="Low L."/>
            <person name="Lozovsky E."/>
            <person name="Lu J."/>
            <person name="Luo M."/>
            <person name="Machado C.A."/>
            <person name="Makalowski W."/>
            <person name="Marzo M."/>
            <person name="Matsuda M."/>
            <person name="Matzkin L."/>
            <person name="McAllister B."/>
            <person name="McBride C.S."/>
            <person name="McKernan B."/>
            <person name="McKernan K."/>
            <person name="Mendez-Lago M."/>
            <person name="Minx P."/>
            <person name="Mollenhauer M.U."/>
            <person name="Montooth K."/>
            <person name="Mount S.M."/>
            <person name="Mu X."/>
            <person name="Myers E."/>
            <person name="Negre B."/>
            <person name="Newfeld S."/>
            <person name="Nielsen R."/>
            <person name="Noor M.A."/>
            <person name="O'Grady P."/>
            <person name="Pachter L."/>
            <person name="Papaceit M."/>
            <person name="Parisi M.J."/>
            <person name="Parisi M."/>
            <person name="Parts L."/>
            <person name="Pedersen J.S."/>
            <person name="Pesole G."/>
            <person name="Phillippy A.M."/>
            <person name="Ponting C.P."/>
            <person name="Pop M."/>
            <person name="Porcelli D."/>
            <person name="Powell J.R."/>
            <person name="Prohaska S."/>
            <person name="Pruitt K."/>
            <person name="Puig M."/>
            <person name="Quesneville H."/>
            <person name="Ram K.R."/>
            <person name="Rand D."/>
            <person name="Rasmussen M.D."/>
            <person name="Reed L.K."/>
            <person name="Reenan R."/>
            <person name="Reily A."/>
            <person name="Remington K.A."/>
            <person name="Rieger T.T."/>
            <person name="Ritchie M.G."/>
            <person name="Robin C."/>
            <person name="Rogers Y.H."/>
            <person name="Rohde C."/>
            <person name="Rozas J."/>
            <person name="Rubenfield M.J."/>
            <person name="Ruiz A."/>
            <person name="Russo S."/>
            <person name="Salzberg S.L."/>
            <person name="Sanchez-Gracia A."/>
            <person name="Saranga D.J."/>
            <person name="Sato H."/>
            <person name="Schaeffer S.W."/>
            <person name="Schatz M.C."/>
            <person name="Schlenke T."/>
            <person name="Schwartz R."/>
            <person name="Segarra C."/>
            <person name="Singh R.S."/>
            <person name="Sirot L."/>
            <person name="Sirota M."/>
            <person name="Sisneros N.B."/>
            <person name="Smith C.D."/>
            <person name="Smith T.F."/>
            <person name="Spieth J."/>
            <person name="Stage D.E."/>
            <person name="Stark A."/>
            <person name="Stephan W."/>
            <person name="Strausberg R.L."/>
            <person name="Strempel S."/>
            <person name="Sturgill D."/>
            <person name="Sutton G."/>
            <person name="Sutton G.G."/>
            <person name="Tao W."/>
            <person name="Teichmann S."/>
            <person name="Tobari Y.N."/>
            <person name="Tomimura Y."/>
            <person name="Tsolas J.M."/>
            <person name="Valente V.L."/>
            <person name="Venter E."/>
            <person name="Venter J.C."/>
            <person name="Vicario S."/>
            <person name="Vieira F.G."/>
            <person name="Vilella A.J."/>
            <person name="Villasante A."/>
            <person name="Walenz B."/>
            <person name="Wang J."/>
            <person name="Wasserman M."/>
            <person name="Watts T."/>
            <person name="Wilson D."/>
            <person name="Wilson R.K."/>
            <person name="Wing R.A."/>
            <person name="Wolfner M.F."/>
            <person name="Wong A."/>
            <person name="Wong G.K."/>
            <person name="Wu C.I."/>
            <person name="Wu G."/>
            <person name="Yamamoto D."/>
            <person name="Yang H.P."/>
            <person name="Yang S.P."/>
            <person name="Yorke J.A."/>
            <person name="Yoshida K."/>
            <person name="Zdobnov E."/>
            <person name="Zhang P."/>
            <person name="Zhang Y."/>
            <person name="Zimin A.V."/>
            <person name="Baldwin J."/>
            <person name="Abdouelleil A."/>
            <person name="Abdulkadir J."/>
            <person name="Abebe A."/>
            <person name="Abera B."/>
            <person name="Abreu J."/>
            <person name="Acer S.C."/>
            <person name="Aftuck L."/>
            <person name="Alexander A."/>
            <person name="An P."/>
            <person name="Anderson E."/>
            <person name="Anderson S."/>
            <person name="Arachi H."/>
            <person name="Azer M."/>
            <person name="Bachantsang P."/>
            <person name="Barry A."/>
            <person name="Bayul T."/>
            <person name="Berlin A."/>
            <person name="Bessette D."/>
            <person name="Bloom T."/>
            <person name="Blye J."/>
            <person name="Boguslavskiy L."/>
            <person name="Bonnet C."/>
            <person name="Boukhgalter B."/>
            <person name="Bourzgui I."/>
            <person name="Brown A."/>
            <person name="Cahill P."/>
            <person name="Channer S."/>
            <person name="Cheshatsang Y."/>
            <person name="Chuda L."/>
            <person name="Citroen M."/>
            <person name="Collymore A."/>
            <person name="Cooke P."/>
            <person name="Costello M."/>
            <person name="D'Aco K."/>
            <person name="Daza R."/>
            <person name="De Haan G."/>
            <person name="DeGray S."/>
            <person name="DeMaso C."/>
            <person name="Dhargay N."/>
            <person name="Dooley K."/>
            <person name="Dooley E."/>
            <person name="Doricent M."/>
            <person name="Dorje P."/>
            <person name="Dorjee K."/>
            <person name="Dupes A."/>
            <person name="Elong R."/>
            <person name="Falk J."/>
            <person name="Farina A."/>
            <person name="Faro S."/>
            <person name="Ferguson D."/>
            <person name="Fisher S."/>
            <person name="Foley C.D."/>
            <person name="Franke A."/>
            <person name="Friedrich D."/>
            <person name="Gadbois L."/>
            <person name="Gearin G."/>
            <person name="Gearin C.R."/>
            <person name="Giannoukos G."/>
            <person name="Goode T."/>
            <person name="Graham J."/>
            <person name="Grandbois E."/>
            <person name="Grewal S."/>
            <person name="Gyaltsen K."/>
            <person name="Hafez N."/>
            <person name="Hagos B."/>
            <person name="Hall J."/>
            <person name="Henson C."/>
            <person name="Hollinger A."/>
            <person name="Honan T."/>
            <person name="Huard M.D."/>
            <person name="Hughes L."/>
            <person name="Hurhula B."/>
            <person name="Husby M.E."/>
            <person name="Kamat A."/>
            <person name="Kanga B."/>
            <person name="Kashin S."/>
            <person name="Khazanovich D."/>
            <person name="Kisner P."/>
            <person name="Lance K."/>
            <person name="Lara M."/>
            <person name="Lee W."/>
            <person name="Lennon N."/>
            <person name="Letendre F."/>
            <person name="LeVine R."/>
            <person name="Lipovsky A."/>
            <person name="Liu X."/>
            <person name="Liu J."/>
            <person name="Liu S."/>
            <person name="Lokyitsang T."/>
            <person name="Lokyitsang Y."/>
            <person name="Lubonja R."/>
            <person name="Lui A."/>
            <person name="MacDonald P."/>
            <person name="Magnisalis V."/>
            <person name="Maru K."/>
            <person name="Matthews C."/>
            <person name="McCusker W."/>
            <person name="McDonough S."/>
            <person name="Mehta T."/>
            <person name="Meldrim J."/>
            <person name="Meneus L."/>
            <person name="Mihai O."/>
            <person name="Mihalev A."/>
            <person name="Mihova T."/>
            <person name="Mittelman R."/>
            <person name="Mlenga V."/>
            <person name="Montmayeur A."/>
            <person name="Mulrain L."/>
            <person name="Navidi A."/>
            <person name="Naylor J."/>
            <person name="Negash T."/>
            <person name="Nguyen T."/>
            <person name="Nguyen N."/>
            <person name="Nicol R."/>
            <person name="Norbu C."/>
            <person name="Norbu N."/>
            <person name="Novod N."/>
            <person name="O'Neill B."/>
            <person name="Osman S."/>
            <person name="Markiewicz E."/>
            <person name="Oyono O.L."/>
            <person name="Patti C."/>
            <person name="Phunkhang P."/>
            <person name="Pierre F."/>
            <person name="Priest M."/>
            <person name="Raghuraman S."/>
            <person name="Rege F."/>
            <person name="Reyes R."/>
            <person name="Rise C."/>
            <person name="Rogov P."/>
            <person name="Ross K."/>
            <person name="Ryan E."/>
            <person name="Settipalli S."/>
            <person name="Shea T."/>
            <person name="Sherpa N."/>
            <person name="Shi L."/>
            <person name="Shih D."/>
            <person name="Sparrow T."/>
            <person name="Spaulding J."/>
            <person name="Stalker J."/>
            <person name="Stange-Thomann N."/>
            <person name="Stavropoulos S."/>
            <person name="Stone C."/>
            <person name="Strader C."/>
            <person name="Tesfaye S."/>
            <person name="Thomson T."/>
            <person name="Thoulutsang Y."/>
            <person name="Thoulutsang D."/>
            <person name="Topham K."/>
            <person name="Topping I."/>
            <person name="Tsamla T."/>
            <person name="Vassiliev H."/>
            <person name="Vo A."/>
            <person name="Wangchuk T."/>
            <person name="Wangdi T."/>
            <person name="Weiand M."/>
            <person name="Wilkinson J."/>
            <person name="Wilson A."/>
            <person name="Yadav S."/>
            <person name="Young G."/>
            <person name="Yu Q."/>
            <person name="Zembek L."/>
            <person name="Zhong D."/>
            <person name="Zimmer A."/>
            <person name="Zwirko Z."/>
            <person name="Jaffe D.B."/>
            <person name="Alvarez P."/>
            <person name="Brockman W."/>
            <person name="Butler J."/>
            <person name="Chin C."/>
            <person name="Gnerre S."/>
            <person name="Grabherr M."/>
            <person name="Kleber M."/>
            <person name="Mauceli E."/>
            <person name="MacCallum I."/>
        </authorList>
    </citation>
    <scope>NUCLEOTIDE SEQUENCE [LARGE SCALE GENOMIC DNA]</scope>
    <source>
        <strain evidence="3">Tucson 15010-1051.87</strain>
    </source>
</reference>
<accession>A0A0Q9WCF1</accession>
<dbReference type="InParanoid" id="A0A0Q9WCF1"/>
<organism evidence="2 3">
    <name type="scientific">Drosophila virilis</name>
    <name type="common">Fruit fly</name>
    <dbReference type="NCBI Taxonomy" id="7244"/>
    <lineage>
        <taxon>Eukaryota</taxon>
        <taxon>Metazoa</taxon>
        <taxon>Ecdysozoa</taxon>
        <taxon>Arthropoda</taxon>
        <taxon>Hexapoda</taxon>
        <taxon>Insecta</taxon>
        <taxon>Pterygota</taxon>
        <taxon>Neoptera</taxon>
        <taxon>Endopterygota</taxon>
        <taxon>Diptera</taxon>
        <taxon>Brachycera</taxon>
        <taxon>Muscomorpha</taxon>
        <taxon>Ephydroidea</taxon>
        <taxon>Drosophilidae</taxon>
        <taxon>Drosophila</taxon>
    </lineage>
</organism>
<feature type="region of interest" description="Disordered" evidence="1">
    <location>
        <begin position="150"/>
        <end position="177"/>
    </location>
</feature>
<dbReference type="Proteomes" id="UP000008792">
    <property type="component" value="Unassembled WGS sequence"/>
</dbReference>
<dbReference type="AlphaFoldDB" id="A0A0Q9WCF1"/>
<proteinExistence type="predicted"/>